<evidence type="ECO:0000313" key="2">
    <source>
        <dbReference type="EMBL" id="EET25722.1"/>
    </source>
</evidence>
<reference evidence="2" key="2">
    <citation type="submission" date="2008-07" db="EMBL/GenBank/DDBJ databases">
        <authorList>
            <consortium name="Broad Institute Genome Sequencing Platform"/>
            <person name="Colwell R."/>
            <person name="Grim C.J."/>
            <person name="Young S."/>
            <person name="Jaffe D."/>
            <person name="Gnerre S."/>
            <person name="Berlin A."/>
            <person name="Heiman D."/>
            <person name="Hepburn T."/>
            <person name="Shea T."/>
            <person name="Sykes S."/>
            <person name="Alvarado L."/>
            <person name="Kodira C."/>
            <person name="Heidelberg J."/>
            <person name="Lander E."/>
            <person name="Galagan J."/>
            <person name="Nusbaum C."/>
            <person name="Birren B."/>
        </authorList>
    </citation>
    <scope>NUCLEOTIDE SEQUENCE [LARGE SCALE GENOMIC DNA]</scope>
    <source>
        <strain evidence="2">MO10</strain>
    </source>
</reference>
<accession>A0A0X1L5C6</accession>
<gene>
    <name evidence="2" type="ORF">VchoM_03749</name>
</gene>
<organism evidence="2">
    <name type="scientific">Vibrio cholerae (strain MO10)</name>
    <dbReference type="NCBI Taxonomy" id="345072"/>
    <lineage>
        <taxon>Bacteria</taxon>
        <taxon>Pseudomonadati</taxon>
        <taxon>Pseudomonadota</taxon>
        <taxon>Gammaproteobacteria</taxon>
        <taxon>Vibrionales</taxon>
        <taxon>Vibrionaceae</taxon>
        <taxon>Vibrio</taxon>
    </lineage>
</organism>
<reference evidence="2" key="1">
    <citation type="submission" date="2005-09" db="EMBL/GenBank/DDBJ databases">
        <title>Annotation of Vibrio cholerae MO10.</title>
        <authorList>
            <person name="Colwell R."/>
            <person name="Grim C.J."/>
            <person name="Young S."/>
            <person name="Jaffe D."/>
            <person name="Gnerre S."/>
            <person name="Berlin A."/>
            <person name="Heiman D."/>
            <person name="Hepburn T."/>
            <person name="Shea T."/>
            <person name="Sykes S."/>
            <person name="Yandava C."/>
            <person name="Alvarado L."/>
            <person name="Kodira C."/>
            <person name="Borodovsky M."/>
            <person name="Heidelberg J."/>
            <person name="Lander E."/>
            <person name="Galagan J."/>
            <person name="Nusbaum C."/>
            <person name="Birren B."/>
        </authorList>
    </citation>
    <scope>NUCLEOTIDE SEQUENCE [LARGE SCALE GENOMIC DNA]</scope>
    <source>
        <strain evidence="2">MO10</strain>
    </source>
</reference>
<keyword evidence="1" id="KW-0472">Membrane</keyword>
<name>A0A0X1L5C6_VIBCO</name>
<dbReference type="AlphaFoldDB" id="A0A0X1L5C6"/>
<protein>
    <submittedName>
        <fullName evidence="2">Prophage Lp2 protein 6</fullName>
    </submittedName>
</protein>
<dbReference type="Proteomes" id="UP000004687">
    <property type="component" value="Unassembled WGS sequence"/>
</dbReference>
<evidence type="ECO:0000256" key="1">
    <source>
        <dbReference type="SAM" id="Phobius"/>
    </source>
</evidence>
<sequence length="44" mass="5137">MSCAQQPSGFQIQTVVQCVAAVVLQWLPLRKKQQQPPRWLKEMR</sequence>
<keyword evidence="1" id="KW-0812">Transmembrane</keyword>
<proteinExistence type="predicted"/>
<dbReference type="EMBL" id="DS990142">
    <property type="protein sequence ID" value="EET25722.1"/>
    <property type="molecule type" value="Genomic_DNA"/>
</dbReference>
<dbReference type="HOGENOM" id="CLU_3223569_0_0_6"/>
<keyword evidence="1" id="KW-1133">Transmembrane helix</keyword>
<feature type="transmembrane region" description="Helical" evidence="1">
    <location>
        <begin position="12"/>
        <end position="29"/>
    </location>
</feature>